<feature type="domain" description="GerMN" evidence="3">
    <location>
        <begin position="85"/>
        <end position="173"/>
    </location>
</feature>
<feature type="transmembrane region" description="Helical" evidence="2">
    <location>
        <begin position="12"/>
        <end position="30"/>
    </location>
</feature>
<evidence type="ECO:0000313" key="5">
    <source>
        <dbReference type="Proteomes" id="UP000811899"/>
    </source>
</evidence>
<keyword evidence="2" id="KW-0472">Membrane</keyword>
<gene>
    <name evidence="4" type="ORF">KI809_05475</name>
</gene>
<dbReference type="AlphaFoldDB" id="A0AAW4L2J2"/>
<dbReference type="EMBL" id="JAHCVJ010000002">
    <property type="protein sequence ID" value="MBT0663747.1"/>
    <property type="molecule type" value="Genomic_DNA"/>
</dbReference>
<dbReference type="InterPro" id="IPR019606">
    <property type="entry name" value="GerMN"/>
</dbReference>
<feature type="region of interest" description="Disordered" evidence="1">
    <location>
        <begin position="187"/>
        <end position="206"/>
    </location>
</feature>
<dbReference type="Proteomes" id="UP000811899">
    <property type="component" value="Unassembled WGS sequence"/>
</dbReference>
<protein>
    <submittedName>
        <fullName evidence="4">GerMN domain-containing protein</fullName>
    </submittedName>
</protein>
<keyword evidence="2" id="KW-1133">Transmembrane helix</keyword>
<name>A0AAW4L2J2_9BACT</name>
<evidence type="ECO:0000313" key="4">
    <source>
        <dbReference type="EMBL" id="MBT0663747.1"/>
    </source>
</evidence>
<dbReference type="RefSeq" id="WP_214170535.1">
    <property type="nucleotide sequence ID" value="NZ_JAHCVJ010000002.1"/>
</dbReference>
<keyword evidence="5" id="KW-1185">Reference proteome</keyword>
<evidence type="ECO:0000259" key="3">
    <source>
        <dbReference type="SMART" id="SM00909"/>
    </source>
</evidence>
<comment type="caution">
    <text evidence="4">The sequence shown here is derived from an EMBL/GenBank/DDBJ whole genome shotgun (WGS) entry which is preliminary data.</text>
</comment>
<reference evidence="4 5" key="1">
    <citation type="submission" date="2021-05" db="EMBL/GenBank/DDBJ databases">
        <title>The draft genome of Geobacter pelophilus DSM 12255.</title>
        <authorList>
            <person name="Xu Z."/>
            <person name="Masuda Y."/>
            <person name="Itoh H."/>
            <person name="Senoo K."/>
        </authorList>
    </citation>
    <scope>NUCLEOTIDE SEQUENCE [LARGE SCALE GENOMIC DNA]</scope>
    <source>
        <strain evidence="4 5">DSM 12255</strain>
    </source>
</reference>
<keyword evidence="2" id="KW-0812">Transmembrane</keyword>
<sequence>MTENRAPRKVSTSVLVGIIILAVILGGLFLRKYAGREPLPKQPPPQSAPEQGVKTVTLFFAAPEGGGLLRESRVVEPCSGVEECSEDILSELINGPIGDLSPTLPETTMFHGVSLSGGTLTIDFSRELQEGLVAGSEAEMSAVYSVVDSLAFNLAQVKKVRFLVDGKPLETLKGHLDLREPLDPDYTYEKKVDYPAVTPTPQRRQP</sequence>
<proteinExistence type="predicted"/>
<organism evidence="4 5">
    <name type="scientific">Geoanaerobacter pelophilus</name>
    <dbReference type="NCBI Taxonomy" id="60036"/>
    <lineage>
        <taxon>Bacteria</taxon>
        <taxon>Pseudomonadati</taxon>
        <taxon>Thermodesulfobacteriota</taxon>
        <taxon>Desulfuromonadia</taxon>
        <taxon>Geobacterales</taxon>
        <taxon>Geobacteraceae</taxon>
        <taxon>Geoanaerobacter</taxon>
    </lineage>
</organism>
<dbReference type="SMART" id="SM00909">
    <property type="entry name" value="Germane"/>
    <property type="match status" value="1"/>
</dbReference>
<accession>A0AAW4L2J2</accession>
<evidence type="ECO:0000256" key="1">
    <source>
        <dbReference type="SAM" id="MobiDB-lite"/>
    </source>
</evidence>
<dbReference type="Pfam" id="PF10646">
    <property type="entry name" value="Germane"/>
    <property type="match status" value="1"/>
</dbReference>
<evidence type="ECO:0000256" key="2">
    <source>
        <dbReference type="SAM" id="Phobius"/>
    </source>
</evidence>